<name>A0A1H9K7K8_9EURY</name>
<dbReference type="Proteomes" id="UP000199114">
    <property type="component" value="Unassembled WGS sequence"/>
</dbReference>
<accession>A0A1H9K7K8</accession>
<evidence type="ECO:0000313" key="1">
    <source>
        <dbReference type="EMBL" id="SEQ95140.1"/>
    </source>
</evidence>
<organism evidence="1 2">
    <name type="scientific">Natrinema salaciae</name>
    <dbReference type="NCBI Taxonomy" id="1186196"/>
    <lineage>
        <taxon>Archaea</taxon>
        <taxon>Methanobacteriati</taxon>
        <taxon>Methanobacteriota</taxon>
        <taxon>Stenosarchaea group</taxon>
        <taxon>Halobacteria</taxon>
        <taxon>Halobacteriales</taxon>
        <taxon>Natrialbaceae</taxon>
        <taxon>Natrinema</taxon>
    </lineage>
</organism>
<evidence type="ECO:0000313" key="2">
    <source>
        <dbReference type="Proteomes" id="UP000199114"/>
    </source>
</evidence>
<gene>
    <name evidence="1" type="ORF">SAMN04489841_2830</name>
</gene>
<dbReference type="EMBL" id="FOFD01000003">
    <property type="protein sequence ID" value="SEQ95140.1"/>
    <property type="molecule type" value="Genomic_DNA"/>
</dbReference>
<reference evidence="2" key="1">
    <citation type="submission" date="2016-10" db="EMBL/GenBank/DDBJ databases">
        <authorList>
            <person name="Varghese N."/>
            <person name="Submissions S."/>
        </authorList>
    </citation>
    <scope>NUCLEOTIDE SEQUENCE [LARGE SCALE GENOMIC DNA]</scope>
    <source>
        <strain evidence="2">DSM 25055</strain>
    </source>
</reference>
<dbReference type="AlphaFoldDB" id="A0A1H9K7K8"/>
<protein>
    <submittedName>
        <fullName evidence="1">Uncharacterized protein</fullName>
    </submittedName>
</protein>
<dbReference type="RefSeq" id="WP_090618345.1">
    <property type="nucleotide sequence ID" value="NZ_FOFD01000003.1"/>
</dbReference>
<proteinExistence type="predicted"/>
<sequence>MANRVQLGDWETVIDELRRFGETGDVTTGDDRIRIDFGAAHLEVSRDGRVSTGMPLHDFDWRGAVEFVVDHDAGSLTIDADDVAYTFRRPGG</sequence>
<dbReference type="OrthoDB" id="191810at2157"/>
<keyword evidence="2" id="KW-1185">Reference proteome</keyword>